<dbReference type="InterPro" id="IPR003010">
    <property type="entry name" value="C-N_Hydrolase"/>
</dbReference>
<keyword evidence="4" id="KW-0378">Hydrolase</keyword>
<evidence type="ECO:0000256" key="1">
    <source>
        <dbReference type="ARBA" id="ARBA00004141"/>
    </source>
</evidence>
<accession>A0ABD0K2V0</accession>
<feature type="transmembrane region" description="Helical" evidence="13">
    <location>
        <begin position="1132"/>
        <end position="1150"/>
    </location>
</feature>
<evidence type="ECO:0000256" key="10">
    <source>
        <dbReference type="ARBA" id="ARBA00041576"/>
    </source>
</evidence>
<evidence type="ECO:0000256" key="12">
    <source>
        <dbReference type="SAM" id="MobiDB-lite"/>
    </source>
</evidence>
<evidence type="ECO:0000313" key="16">
    <source>
        <dbReference type="Proteomes" id="UP001519460"/>
    </source>
</evidence>
<feature type="compositionally biased region" description="Basic and acidic residues" evidence="12">
    <location>
        <begin position="92"/>
        <end position="103"/>
    </location>
</feature>
<keyword evidence="7" id="KW-0325">Glycoprotein</keyword>
<gene>
    <name evidence="15" type="ORF">BaRGS_00026980</name>
</gene>
<feature type="compositionally biased region" description="Basic and acidic residues" evidence="12">
    <location>
        <begin position="184"/>
        <end position="195"/>
    </location>
</feature>
<feature type="transmembrane region" description="Helical" evidence="13">
    <location>
        <begin position="1063"/>
        <end position="1079"/>
    </location>
</feature>
<dbReference type="EMBL" id="JACVVK020000257">
    <property type="protein sequence ID" value="KAK7481732.1"/>
    <property type="molecule type" value="Genomic_DNA"/>
</dbReference>
<proteinExistence type="inferred from homology"/>
<name>A0ABD0K2V0_9CAEN</name>
<reference evidence="15 16" key="1">
    <citation type="journal article" date="2023" name="Sci. Data">
        <title>Genome assembly of the Korean intertidal mud-creeper Batillaria attramentaria.</title>
        <authorList>
            <person name="Patra A.K."/>
            <person name="Ho P.T."/>
            <person name="Jun S."/>
            <person name="Lee S.J."/>
            <person name="Kim Y."/>
            <person name="Won Y.J."/>
        </authorList>
    </citation>
    <scope>NUCLEOTIDE SEQUENCE [LARGE SCALE GENOMIC DNA]</scope>
    <source>
        <strain evidence="15">Wonlab-2016</strain>
    </source>
</reference>
<feature type="transmembrane region" description="Helical" evidence="13">
    <location>
        <begin position="1162"/>
        <end position="1181"/>
    </location>
</feature>
<dbReference type="PROSITE" id="PS50263">
    <property type="entry name" value="CN_HYDROLASE"/>
    <property type="match status" value="1"/>
</dbReference>
<evidence type="ECO:0000313" key="15">
    <source>
        <dbReference type="EMBL" id="KAK7481732.1"/>
    </source>
</evidence>
<protein>
    <recommendedName>
        <fullName evidence="9">omega-amidase</fullName>
        <ecNumber evidence="9">3.5.1.3</ecNumber>
    </recommendedName>
    <alternativeName>
        <fullName evidence="10">Nitrilase homolog 2</fullName>
    </alternativeName>
</protein>
<comment type="similarity">
    <text evidence="2">Belongs to the carbon-nitrogen hydrolase superfamily. NIT1/NIT2 family.</text>
</comment>
<dbReference type="InterPro" id="IPR036526">
    <property type="entry name" value="C-N_Hydrolase_sf"/>
</dbReference>
<evidence type="ECO:0000256" key="3">
    <source>
        <dbReference type="ARBA" id="ARBA00022692"/>
    </source>
</evidence>
<dbReference type="Proteomes" id="UP001519460">
    <property type="component" value="Unassembled WGS sequence"/>
</dbReference>
<dbReference type="EC" id="3.5.1.3" evidence="9"/>
<dbReference type="PANTHER" id="PTHR23252">
    <property type="entry name" value="INTIMAL THICKNESS RECEPTOR-RELATED"/>
    <property type="match status" value="1"/>
</dbReference>
<evidence type="ECO:0000256" key="11">
    <source>
        <dbReference type="ARBA" id="ARBA00048745"/>
    </source>
</evidence>
<dbReference type="Gene3D" id="3.60.110.10">
    <property type="entry name" value="Carbon-nitrogen hydrolase"/>
    <property type="match status" value="1"/>
</dbReference>
<sequence>MDRTSKMESAKSETAPANFVPYKIDRTSKMESAKSETAPANFVPYKIDRTSKTESAKSETAPANFVPYKMDRTSRTESAKSETAPANFVPYKMDRTSRTESVKSETAPANFVPYKMDRTSRTESAKSETAPANFVPYKMDRTSRTESAKSETAPANFVPYKMDRTSRTESAKSETAPANFVPYKMDRTSRTESAKSETAPANFVPYKMDRTSRTESAKSETAPANFVPYKMDRTSRTESAKSETAPANFVPYKMDRTSRTESAKSETAPANFVPYKADRTSRTESAKSETAPANFVPYKADRTSRSESAKSETAPANFVPYKMDRTSRTESAKSETAPANFVPYKADCTSRTESAKSETALANFVPYKADCTSRTESPKDESACANIVPYKMDRTSRTESPKDESVCANFVPYRMQSVSCKQPEPFDVESITDGMKHMNLSDERSLSYKALLRRSSAILTSILPLADKANFLRILTCSCPDGRLLQAYIKNLHEVDQAASLNEQLIMLQDPEMRCQHIMIVEDMTDFRRRRGMQNTTEPNLRSARYCYDNLLDIDETGLMTCSERECMESPILIADGIAMGNLKSRNNFPEADVSKLPLTAGTTYGDRVFVDNKDTRVMMQKYVGLDLTLGPSESGRRQFKLGLVQLAVGTSKGDNITRAVAMVKQAAAAGANMVALPECFNSPYGTGYFPEYAEPIPGPSTEALSKAAKENNIFLIGGSIPEKGSDGKLYNTSTIFSPDGTMIHLFDIDVPGKIRFKESDALSPGNSLTCFNTPFCRVGVAICYDIRFAELAQLYAQRGCKLLVYPGAFNMTTGPAHWEALQRGRALDNQLYVATVSPARDESASYVAWGHSTVVGPWGDVIAKADHEEKILYADIDLDRVEEVRTMVPLGTQRRHDLYKTKSNWEFIARFCFLSQFGSLLYEFEYPVDYGTQEVLLYYDEPGQWESVYKSSKNCSERRSVLSVLNNQIIALNTSNTATSRYSGCMLTSVNGQSYYRCTGGRTFRSMRERWWYIVVARCDDSASAVSGLSLSYKLHMTNGEKWDLLHYEYSADEFYILPEDIAYLIAYLVMVVPLMVLRSRQLFHSTYKLYMVSLILWFFGLLLMSIAWGLYGDSGWQEKDTEVTGRISQAASTIIFILMLILMAKGYSITRGRLPQPSTIKIIVFFVLFVIVYITLFIWEGLFFDEGFVLYFYESPPGYGLITMRLIGWLWFLYAVFFTLKHNSNKANFYFPFFIFYTLWFWAGPVVILVAMFSMAKWSREKTVNAVEQFVGLCGHLFFLVLTRPSAANKNFPYHVRTSQIGAIGGPEEESQSAGAYRMGAYPAREGVPNGTGPDLASLFVVQRTDKAGPDENMNRDGRTGNGGSTSATSLPPSYSTIALPSHGERQAPNSTLPPLRGSSLPPIRGVPPVFGPSAPPPEEEPVGPPPAY</sequence>
<evidence type="ECO:0000256" key="13">
    <source>
        <dbReference type="SAM" id="Phobius"/>
    </source>
</evidence>
<feature type="compositionally biased region" description="Basic and acidic residues" evidence="12">
    <location>
        <begin position="1348"/>
        <end position="1361"/>
    </location>
</feature>
<feature type="compositionally biased region" description="Basic and acidic residues" evidence="12">
    <location>
        <begin position="138"/>
        <end position="149"/>
    </location>
</feature>
<dbReference type="GO" id="GO:0050152">
    <property type="term" value="F:omega-amidase activity"/>
    <property type="evidence" value="ECO:0007669"/>
    <property type="project" value="UniProtKB-EC"/>
</dbReference>
<feature type="domain" description="CN hydrolase" evidence="14">
    <location>
        <begin position="640"/>
        <end position="879"/>
    </location>
</feature>
<evidence type="ECO:0000256" key="9">
    <source>
        <dbReference type="ARBA" id="ARBA00039118"/>
    </source>
</evidence>
<organism evidence="15 16">
    <name type="scientific">Batillaria attramentaria</name>
    <dbReference type="NCBI Taxonomy" id="370345"/>
    <lineage>
        <taxon>Eukaryota</taxon>
        <taxon>Metazoa</taxon>
        <taxon>Spiralia</taxon>
        <taxon>Lophotrochozoa</taxon>
        <taxon>Mollusca</taxon>
        <taxon>Gastropoda</taxon>
        <taxon>Caenogastropoda</taxon>
        <taxon>Sorbeoconcha</taxon>
        <taxon>Cerithioidea</taxon>
        <taxon>Batillariidae</taxon>
        <taxon>Batillaria</taxon>
    </lineage>
</organism>
<dbReference type="FunFam" id="3.60.110.10:FF:000002">
    <property type="entry name" value="Nitrilase family member 2"/>
    <property type="match status" value="1"/>
</dbReference>
<feature type="transmembrane region" description="Helical" evidence="13">
    <location>
        <begin position="1231"/>
        <end position="1256"/>
    </location>
</feature>
<evidence type="ECO:0000259" key="14">
    <source>
        <dbReference type="PROSITE" id="PS50263"/>
    </source>
</evidence>
<feature type="compositionally biased region" description="Basic and acidic residues" evidence="12">
    <location>
        <begin position="161"/>
        <end position="172"/>
    </location>
</feature>
<keyword evidence="3 13" id="KW-0812">Transmembrane</keyword>
<evidence type="ECO:0000256" key="8">
    <source>
        <dbReference type="ARBA" id="ARBA00036637"/>
    </source>
</evidence>
<evidence type="ECO:0000256" key="7">
    <source>
        <dbReference type="ARBA" id="ARBA00023180"/>
    </source>
</evidence>
<dbReference type="InterPro" id="IPR047831">
    <property type="entry name" value="GPR180/TMEM145"/>
</dbReference>
<keyword evidence="16" id="KW-1185">Reference proteome</keyword>
<comment type="catalytic activity">
    <reaction evidence="8">
        <text>2-oxoglutaramate + H2O = 2-oxoglutarate + NH4(+)</text>
        <dbReference type="Rhea" id="RHEA:32963"/>
        <dbReference type="ChEBI" id="CHEBI:15377"/>
        <dbReference type="ChEBI" id="CHEBI:16769"/>
        <dbReference type="ChEBI" id="CHEBI:16810"/>
        <dbReference type="ChEBI" id="CHEBI:28938"/>
        <dbReference type="EC" id="3.5.1.3"/>
    </reaction>
    <physiologicalReaction direction="left-to-right" evidence="8">
        <dbReference type="Rhea" id="RHEA:32964"/>
    </physiologicalReaction>
</comment>
<feature type="region of interest" description="Disordered" evidence="12">
    <location>
        <begin position="1348"/>
        <end position="1431"/>
    </location>
</feature>
<feature type="compositionally biased region" description="Polar residues" evidence="12">
    <location>
        <begin position="1367"/>
        <end position="1381"/>
    </location>
</feature>
<dbReference type="InterPro" id="IPR045254">
    <property type="entry name" value="Nit1/2_C-N_Hydrolase"/>
</dbReference>
<evidence type="ECO:0000256" key="6">
    <source>
        <dbReference type="ARBA" id="ARBA00023136"/>
    </source>
</evidence>
<keyword evidence="5 13" id="KW-1133">Transmembrane helix</keyword>
<dbReference type="Pfam" id="PF00795">
    <property type="entry name" value="CN_hydrolase"/>
    <property type="match status" value="1"/>
</dbReference>
<feature type="compositionally biased region" description="Basic and acidic residues" evidence="12">
    <location>
        <begin position="115"/>
        <end position="126"/>
    </location>
</feature>
<feature type="transmembrane region" description="Helical" evidence="13">
    <location>
        <begin position="1201"/>
        <end position="1219"/>
    </location>
</feature>
<dbReference type="PANTHER" id="PTHR23252:SF24">
    <property type="entry name" value="TRANSMEMBRANE PROTEIN 145"/>
    <property type="match status" value="1"/>
</dbReference>
<comment type="caution">
    <text evidence="15">The sequence shown here is derived from an EMBL/GenBank/DDBJ whole genome shotgun (WGS) entry which is preliminary data.</text>
</comment>
<feature type="compositionally biased region" description="Basic and acidic residues" evidence="12">
    <location>
        <begin position="69"/>
        <end position="80"/>
    </location>
</feature>
<feature type="compositionally biased region" description="Pro residues" evidence="12">
    <location>
        <begin position="1412"/>
        <end position="1431"/>
    </location>
</feature>
<feature type="transmembrane region" description="Helical" evidence="13">
    <location>
        <begin position="1091"/>
        <end position="1112"/>
    </location>
</feature>
<dbReference type="InterPro" id="IPR053880">
    <property type="entry name" value="GPR180-like_N"/>
</dbReference>
<comment type="subcellular location">
    <subcellularLocation>
        <location evidence="1">Membrane</location>
        <topology evidence="1">Multi-pass membrane protein</topology>
    </subcellularLocation>
</comment>
<dbReference type="InterPro" id="IPR019336">
    <property type="entry name" value="GPR180/TMEM145_TM"/>
</dbReference>
<evidence type="ECO:0000256" key="2">
    <source>
        <dbReference type="ARBA" id="ARBA00010613"/>
    </source>
</evidence>
<comment type="catalytic activity">
    <reaction evidence="11">
        <text>2-oxosuccinamate + H2O = oxaloacetate + NH4(+)</text>
        <dbReference type="Rhea" id="RHEA:59412"/>
        <dbReference type="ChEBI" id="CHEBI:15377"/>
        <dbReference type="ChEBI" id="CHEBI:16452"/>
        <dbReference type="ChEBI" id="CHEBI:28938"/>
        <dbReference type="ChEBI" id="CHEBI:57735"/>
        <dbReference type="EC" id="3.5.1.3"/>
    </reaction>
    <physiologicalReaction direction="left-to-right" evidence="11">
        <dbReference type="Rhea" id="RHEA:59413"/>
    </physiologicalReaction>
</comment>
<evidence type="ECO:0000256" key="5">
    <source>
        <dbReference type="ARBA" id="ARBA00022989"/>
    </source>
</evidence>
<keyword evidence="6 13" id="KW-0472">Membrane</keyword>
<dbReference type="GO" id="GO:0016020">
    <property type="term" value="C:membrane"/>
    <property type="evidence" value="ECO:0007669"/>
    <property type="project" value="UniProtKB-SubCell"/>
</dbReference>
<evidence type="ECO:0000256" key="4">
    <source>
        <dbReference type="ARBA" id="ARBA00022801"/>
    </source>
</evidence>
<feature type="region of interest" description="Disordered" evidence="12">
    <location>
        <begin position="51"/>
        <end position="202"/>
    </location>
</feature>
<dbReference type="SUPFAM" id="SSF56317">
    <property type="entry name" value="Carbon-nitrogen hydrolase"/>
    <property type="match status" value="1"/>
</dbReference>
<dbReference type="Pfam" id="PF10192">
    <property type="entry name" value="GPR180-TMEM145_TM"/>
    <property type="match status" value="1"/>
</dbReference>
<dbReference type="CDD" id="cd07572">
    <property type="entry name" value="nit"/>
    <property type="match status" value="1"/>
</dbReference>
<dbReference type="Pfam" id="PF21892">
    <property type="entry name" value="TMEM145_N"/>
    <property type="match status" value="1"/>
</dbReference>